<feature type="region of interest" description="Disordered" evidence="1">
    <location>
        <begin position="260"/>
        <end position="360"/>
    </location>
</feature>
<accession>A0A940XHK9</accession>
<dbReference type="AlphaFoldDB" id="A0A940XHK9"/>
<evidence type="ECO:0000313" key="3">
    <source>
        <dbReference type="Proteomes" id="UP000677875"/>
    </source>
</evidence>
<dbReference type="Proteomes" id="UP000677875">
    <property type="component" value="Unassembled WGS sequence"/>
</dbReference>
<evidence type="ECO:0000313" key="2">
    <source>
        <dbReference type="EMBL" id="MBQ0826701.1"/>
    </source>
</evidence>
<protein>
    <submittedName>
        <fullName evidence="2">Uncharacterized protein</fullName>
    </submittedName>
</protein>
<dbReference type="Pfam" id="PF19934">
    <property type="entry name" value="DUF6397"/>
    <property type="match status" value="1"/>
</dbReference>
<comment type="caution">
    <text evidence="2">The sequence shown here is derived from an EMBL/GenBank/DDBJ whole genome shotgun (WGS) entry which is preliminary data.</text>
</comment>
<name>A0A940XHK9_9ACTN</name>
<organism evidence="2 3">
    <name type="scientific">Streptomyces tagetis</name>
    <dbReference type="NCBI Taxonomy" id="2820809"/>
    <lineage>
        <taxon>Bacteria</taxon>
        <taxon>Bacillati</taxon>
        <taxon>Actinomycetota</taxon>
        <taxon>Actinomycetes</taxon>
        <taxon>Kitasatosporales</taxon>
        <taxon>Streptomycetaceae</taxon>
        <taxon>Streptomyces</taxon>
    </lineage>
</organism>
<evidence type="ECO:0000256" key="1">
    <source>
        <dbReference type="SAM" id="MobiDB-lite"/>
    </source>
</evidence>
<gene>
    <name evidence="2" type="ORF">J5Y05_09295</name>
</gene>
<feature type="compositionally biased region" description="Low complexity" evidence="1">
    <location>
        <begin position="304"/>
        <end position="330"/>
    </location>
</feature>
<dbReference type="RefSeq" id="WP_210870218.1">
    <property type="nucleotide sequence ID" value="NZ_JAGPNL010000002.1"/>
</dbReference>
<proteinExistence type="predicted"/>
<sequence>MSGNTVTHESTALAEQITAARDGSVAVGQAARELGLKRIELDIAVQQGRVRTVPDEAERGRRRVTRAEIERLRAEEGFPDALREEVRTVGTTEGAALMEITKARFTRLARLGLLVPVAFHLNRYRAVVWLYQAGELRQFAADGRNTALLRRRMPEGLREQLDAGLDLRPRNWRGRYLGHLLRRSDAPWERAAAVASLLDPVHVSDIVPDPYERSHLRVLRPAPPVQGPPGSPAAHIVESITTACEGDEADWLRADLAAETEAARQHSAAPRPLPEPRTPRRVGRGTVPPRVHRPQPRPVRAGHAGRPASRPGPSARPSRTVPRPVSRPSPDGTRRAPVRPSDRRPGALRVLLGRLRRGHP</sequence>
<dbReference type="InterPro" id="IPR045652">
    <property type="entry name" value="DUF6397"/>
</dbReference>
<keyword evidence="3" id="KW-1185">Reference proteome</keyword>
<reference evidence="2" key="1">
    <citation type="submission" date="2021-04" db="EMBL/GenBank/DDBJ databases">
        <title>Genome seq and assembly of Streptomyces sp. RG38.</title>
        <authorList>
            <person name="Chhetri G."/>
        </authorList>
    </citation>
    <scope>NUCLEOTIDE SEQUENCE</scope>
    <source>
        <strain evidence="2">RG38</strain>
    </source>
</reference>
<dbReference type="EMBL" id="JAGPNL010000002">
    <property type="protein sequence ID" value="MBQ0826701.1"/>
    <property type="molecule type" value="Genomic_DNA"/>
</dbReference>